<dbReference type="SUPFAM" id="SSF55729">
    <property type="entry name" value="Acyl-CoA N-acyltransferases (Nat)"/>
    <property type="match status" value="1"/>
</dbReference>
<dbReference type="EMBL" id="SNXS01000001">
    <property type="protein sequence ID" value="TDP74274.1"/>
    <property type="molecule type" value="Genomic_DNA"/>
</dbReference>
<protein>
    <submittedName>
        <fullName evidence="2">L-amino acid N-acyltransferase YncA</fullName>
    </submittedName>
</protein>
<dbReference type="Proteomes" id="UP000295361">
    <property type="component" value="Unassembled WGS sequence"/>
</dbReference>
<dbReference type="Gene3D" id="3.40.630.30">
    <property type="match status" value="1"/>
</dbReference>
<reference evidence="2 3" key="1">
    <citation type="submission" date="2019-03" db="EMBL/GenBank/DDBJ databases">
        <title>Genomic Encyclopedia of Type Strains, Phase IV (KMG-IV): sequencing the most valuable type-strain genomes for metagenomic binning, comparative biology and taxonomic classification.</title>
        <authorList>
            <person name="Goeker M."/>
        </authorList>
    </citation>
    <scope>NUCLEOTIDE SEQUENCE [LARGE SCALE GENOMIC DNA]</scope>
    <source>
        <strain evidence="2 3">DSM 16998</strain>
    </source>
</reference>
<dbReference type="CDD" id="cd04301">
    <property type="entry name" value="NAT_SF"/>
    <property type="match status" value="1"/>
</dbReference>
<dbReference type="OrthoDB" id="5522469at2"/>
<sequence>MTTPSPEQTLRFVPAADADFEALLALRIAAMRESLERIGRFDPARARERFAAGFAPEHTRHILVNGERVGFVVVKPQEGALVLDHLYIASGAQGQGIGAAVLLEVFAQADAAGLPVRVGALRDSDSNRFYLRHGFELIERAEFDNYYRRPARIQPRIASGLHRVP</sequence>
<evidence type="ECO:0000313" key="3">
    <source>
        <dbReference type="Proteomes" id="UP000295361"/>
    </source>
</evidence>
<dbReference type="AlphaFoldDB" id="A0A4R6QRY6"/>
<organism evidence="2 3">
    <name type="scientific">Roseateles toxinivorans</name>
    <dbReference type="NCBI Taxonomy" id="270368"/>
    <lineage>
        <taxon>Bacteria</taxon>
        <taxon>Pseudomonadati</taxon>
        <taxon>Pseudomonadota</taxon>
        <taxon>Betaproteobacteria</taxon>
        <taxon>Burkholderiales</taxon>
        <taxon>Sphaerotilaceae</taxon>
        <taxon>Roseateles</taxon>
    </lineage>
</organism>
<gene>
    <name evidence="2" type="ORF">DES47_101331</name>
</gene>
<evidence type="ECO:0000313" key="2">
    <source>
        <dbReference type="EMBL" id="TDP74274.1"/>
    </source>
</evidence>
<name>A0A4R6QRY6_9BURK</name>
<dbReference type="InParanoid" id="A0A4R6QRY6"/>
<feature type="domain" description="N-acetyltransferase" evidence="1">
    <location>
        <begin position="10"/>
        <end position="152"/>
    </location>
</feature>
<dbReference type="InterPro" id="IPR000182">
    <property type="entry name" value="GNAT_dom"/>
</dbReference>
<dbReference type="Pfam" id="PF13508">
    <property type="entry name" value="Acetyltransf_7"/>
    <property type="match status" value="1"/>
</dbReference>
<accession>A0A4R6QRY6</accession>
<evidence type="ECO:0000259" key="1">
    <source>
        <dbReference type="PROSITE" id="PS51186"/>
    </source>
</evidence>
<dbReference type="InterPro" id="IPR016181">
    <property type="entry name" value="Acyl_CoA_acyltransferase"/>
</dbReference>
<comment type="caution">
    <text evidence="2">The sequence shown here is derived from an EMBL/GenBank/DDBJ whole genome shotgun (WGS) entry which is preliminary data.</text>
</comment>
<dbReference type="GO" id="GO:0016747">
    <property type="term" value="F:acyltransferase activity, transferring groups other than amino-acyl groups"/>
    <property type="evidence" value="ECO:0007669"/>
    <property type="project" value="InterPro"/>
</dbReference>
<keyword evidence="2" id="KW-0012">Acyltransferase</keyword>
<dbReference type="PROSITE" id="PS51186">
    <property type="entry name" value="GNAT"/>
    <property type="match status" value="1"/>
</dbReference>
<proteinExistence type="predicted"/>
<keyword evidence="3" id="KW-1185">Reference proteome</keyword>
<keyword evidence="2" id="KW-0808">Transferase</keyword>